<proteinExistence type="predicted"/>
<evidence type="ECO:0000313" key="1">
    <source>
        <dbReference type="EMBL" id="CAB5217695.1"/>
    </source>
</evidence>
<reference evidence="1" key="1">
    <citation type="submission" date="2020-05" db="EMBL/GenBank/DDBJ databases">
        <authorList>
            <person name="Chiriac C."/>
            <person name="Salcher M."/>
            <person name="Ghai R."/>
            <person name="Kavagutti S V."/>
        </authorList>
    </citation>
    <scope>NUCLEOTIDE SEQUENCE</scope>
</reference>
<name>A0A6J7WM40_9CAUD</name>
<sequence>MKRIAIRKMWLDKANYKEIAKVIGISPQAVSKLHKKQGSINSDIERDFHRTIALRLYPMFDKKRIIWRTLPKN</sequence>
<dbReference type="EMBL" id="LR798256">
    <property type="protein sequence ID" value="CAB5217695.1"/>
    <property type="molecule type" value="Genomic_DNA"/>
</dbReference>
<organism evidence="1">
    <name type="scientific">uncultured Caudovirales phage</name>
    <dbReference type="NCBI Taxonomy" id="2100421"/>
    <lineage>
        <taxon>Viruses</taxon>
        <taxon>Duplodnaviria</taxon>
        <taxon>Heunggongvirae</taxon>
        <taxon>Uroviricota</taxon>
        <taxon>Caudoviricetes</taxon>
        <taxon>Peduoviridae</taxon>
        <taxon>Maltschvirus</taxon>
        <taxon>Maltschvirus maltsch</taxon>
    </lineage>
</organism>
<gene>
    <name evidence="1" type="ORF">UFOVP207_18</name>
</gene>
<accession>A0A6J7WM40</accession>
<protein>
    <submittedName>
        <fullName evidence="1">Uncharacterized protein</fullName>
    </submittedName>
</protein>
<dbReference type="SUPFAM" id="SSF88659">
    <property type="entry name" value="Sigma3 and sigma4 domains of RNA polymerase sigma factors"/>
    <property type="match status" value="1"/>
</dbReference>
<dbReference type="InterPro" id="IPR013324">
    <property type="entry name" value="RNA_pol_sigma_r3/r4-like"/>
</dbReference>